<sequence>MEEPQPAQSAQPARNGDGEPGQPPAAHQRRFLVRADPGARALAGHCARWQEAYIGAVFVSVGAKGEPAELVEMFLAAGCVGRLVTFYQPHLVPELAELARLAETTWRTARPDGAASEAYWMEVAEVLAVGATETAGFGRDVIERAAATATQLNGALGRGELPTPKPLPAPPANGAPAGPPPAGGTAARLLREGARLVSLECEQRIEAFHDLGDTHPASPAPEAS</sequence>
<dbReference type="Proteomes" id="UP001589568">
    <property type="component" value="Unassembled WGS sequence"/>
</dbReference>
<feature type="region of interest" description="Disordered" evidence="1">
    <location>
        <begin position="153"/>
        <end position="187"/>
    </location>
</feature>
<organism evidence="2 3">
    <name type="scientific">Nonomuraea salmonea</name>
    <dbReference type="NCBI Taxonomy" id="46181"/>
    <lineage>
        <taxon>Bacteria</taxon>
        <taxon>Bacillati</taxon>
        <taxon>Actinomycetota</taxon>
        <taxon>Actinomycetes</taxon>
        <taxon>Streptosporangiales</taxon>
        <taxon>Streptosporangiaceae</taxon>
        <taxon>Nonomuraea</taxon>
    </lineage>
</organism>
<feature type="compositionally biased region" description="Pro residues" evidence="1">
    <location>
        <begin position="163"/>
        <end position="182"/>
    </location>
</feature>
<evidence type="ECO:0000313" key="2">
    <source>
        <dbReference type="EMBL" id="MFB9468556.1"/>
    </source>
</evidence>
<accession>A0ABV5NEW2</accession>
<reference evidence="2 3" key="1">
    <citation type="submission" date="2024-09" db="EMBL/GenBank/DDBJ databases">
        <authorList>
            <person name="Sun Q."/>
            <person name="Mori K."/>
        </authorList>
    </citation>
    <scope>NUCLEOTIDE SEQUENCE [LARGE SCALE GENOMIC DNA]</scope>
    <source>
        <strain evidence="2 3">JCM 3324</strain>
    </source>
</reference>
<dbReference type="EMBL" id="JBHMCF010000003">
    <property type="protein sequence ID" value="MFB9468556.1"/>
    <property type="molecule type" value="Genomic_DNA"/>
</dbReference>
<proteinExistence type="predicted"/>
<name>A0ABV5NEW2_9ACTN</name>
<evidence type="ECO:0000256" key="1">
    <source>
        <dbReference type="SAM" id="MobiDB-lite"/>
    </source>
</evidence>
<protein>
    <recommendedName>
        <fullName evidence="4">Tetracycline repressor TetR C-terminal domain-containing protein</fullName>
    </recommendedName>
</protein>
<feature type="region of interest" description="Disordered" evidence="1">
    <location>
        <begin position="1"/>
        <end position="25"/>
    </location>
</feature>
<evidence type="ECO:0000313" key="3">
    <source>
        <dbReference type="Proteomes" id="UP001589568"/>
    </source>
</evidence>
<keyword evidence="3" id="KW-1185">Reference proteome</keyword>
<gene>
    <name evidence="2" type="ORF">ACFFR3_03515</name>
</gene>
<feature type="compositionally biased region" description="Polar residues" evidence="1">
    <location>
        <begin position="1"/>
        <end position="12"/>
    </location>
</feature>
<dbReference type="RefSeq" id="WP_364365562.1">
    <property type="nucleotide sequence ID" value="NZ_JBHMCF010000003.1"/>
</dbReference>
<evidence type="ECO:0008006" key="4">
    <source>
        <dbReference type="Google" id="ProtNLM"/>
    </source>
</evidence>
<comment type="caution">
    <text evidence="2">The sequence shown here is derived from an EMBL/GenBank/DDBJ whole genome shotgun (WGS) entry which is preliminary data.</text>
</comment>